<protein>
    <submittedName>
        <fullName evidence="2">M23 family metallopeptidase</fullName>
    </submittedName>
</protein>
<dbReference type="Proteomes" id="UP001056500">
    <property type="component" value="Chromosome"/>
</dbReference>
<dbReference type="InterPro" id="IPR011055">
    <property type="entry name" value="Dup_hybrid_motif"/>
</dbReference>
<reference evidence="2" key="1">
    <citation type="submission" date="2022-06" db="EMBL/GenBank/DDBJ databases">
        <title>Genome sequencing of Brevibacillus sp. BB3-R1.</title>
        <authorList>
            <person name="Heo J."/>
            <person name="Lee D."/>
            <person name="Won M."/>
            <person name="Han B.-H."/>
            <person name="Hong S.-B."/>
            <person name="Kwon S.-W."/>
        </authorList>
    </citation>
    <scope>NUCLEOTIDE SEQUENCE</scope>
    <source>
        <strain evidence="2">BB3-R1</strain>
    </source>
</reference>
<dbReference type="InterPro" id="IPR036779">
    <property type="entry name" value="LysM_dom_sf"/>
</dbReference>
<dbReference type="Pfam" id="PF01551">
    <property type="entry name" value="Peptidase_M23"/>
    <property type="match status" value="1"/>
</dbReference>
<feature type="domain" description="LysM" evidence="1">
    <location>
        <begin position="47"/>
        <end position="91"/>
    </location>
</feature>
<dbReference type="InterPro" id="IPR050570">
    <property type="entry name" value="Cell_wall_metabolism_enzyme"/>
</dbReference>
<dbReference type="PANTHER" id="PTHR21666:SF270">
    <property type="entry name" value="MUREIN HYDROLASE ACTIVATOR ENVC"/>
    <property type="match status" value="1"/>
</dbReference>
<organism evidence="2 3">
    <name type="scientific">Brevibacillus ruminantium</name>
    <dbReference type="NCBI Taxonomy" id="2950604"/>
    <lineage>
        <taxon>Bacteria</taxon>
        <taxon>Bacillati</taxon>
        <taxon>Bacillota</taxon>
        <taxon>Bacilli</taxon>
        <taxon>Bacillales</taxon>
        <taxon>Paenibacillaceae</taxon>
        <taxon>Brevibacillus</taxon>
    </lineage>
</organism>
<feature type="domain" description="LysM" evidence="1">
    <location>
        <begin position="96"/>
        <end position="142"/>
    </location>
</feature>
<dbReference type="InterPro" id="IPR016047">
    <property type="entry name" value="M23ase_b-sheet_dom"/>
</dbReference>
<dbReference type="PANTHER" id="PTHR21666">
    <property type="entry name" value="PEPTIDASE-RELATED"/>
    <property type="match status" value="1"/>
</dbReference>
<evidence type="ECO:0000313" key="3">
    <source>
        <dbReference type="Proteomes" id="UP001056500"/>
    </source>
</evidence>
<dbReference type="CDD" id="cd00118">
    <property type="entry name" value="LysM"/>
    <property type="match status" value="2"/>
</dbReference>
<dbReference type="SUPFAM" id="SSF51261">
    <property type="entry name" value="Duplicated hybrid motif"/>
    <property type="match status" value="1"/>
</dbReference>
<name>A0ABY4WEE0_9BACL</name>
<evidence type="ECO:0000313" key="2">
    <source>
        <dbReference type="EMBL" id="USG65437.1"/>
    </source>
</evidence>
<dbReference type="EMBL" id="CP098755">
    <property type="protein sequence ID" value="USG65437.1"/>
    <property type="molecule type" value="Genomic_DNA"/>
</dbReference>
<dbReference type="Gene3D" id="2.70.70.10">
    <property type="entry name" value="Glucose Permease (Domain IIA)"/>
    <property type="match status" value="1"/>
</dbReference>
<dbReference type="PROSITE" id="PS51782">
    <property type="entry name" value="LYSM"/>
    <property type="match status" value="2"/>
</dbReference>
<dbReference type="SMART" id="SM00257">
    <property type="entry name" value="LysM"/>
    <property type="match status" value="2"/>
</dbReference>
<dbReference type="RefSeq" id="WP_251872520.1">
    <property type="nucleotide sequence ID" value="NZ_CP098755.1"/>
</dbReference>
<accession>A0ABY4WEE0</accession>
<keyword evidence="3" id="KW-1185">Reference proteome</keyword>
<sequence>MEYEQLPAEWGSPDQVKQAVVEQVLFQAFNPFSALNKPTSTAKNDVMTYTVKQGDTMSDIAYRYGLSLRQLVELNRMVNPNLLGIGMKIVLQKDEITHSVRSGENLDYIARRYNVSKEMILEKNPLVRLMSDNLYIGQTITIPIADQRSLTAKELQQKRNNVMTASRKANRSRMMEWPVKDATITSGFGNRWGRLHKGLDMWNENEGQTPIHAAKEGVVVEAGDNLGGYGYIVILDHGDGLQTYYAHMRKILVNPGQQVDQGEMLGYMGRTGDSTGYHLHFEVREDNVPMNPLRYLNR</sequence>
<evidence type="ECO:0000259" key="1">
    <source>
        <dbReference type="PROSITE" id="PS51782"/>
    </source>
</evidence>
<proteinExistence type="predicted"/>
<gene>
    <name evidence="2" type="ORF">NDK47_25585</name>
</gene>
<dbReference type="Gene3D" id="3.10.350.10">
    <property type="entry name" value="LysM domain"/>
    <property type="match status" value="2"/>
</dbReference>
<dbReference type="InterPro" id="IPR018392">
    <property type="entry name" value="LysM"/>
</dbReference>
<dbReference type="CDD" id="cd12797">
    <property type="entry name" value="M23_peptidase"/>
    <property type="match status" value="1"/>
</dbReference>
<dbReference type="Pfam" id="PF01476">
    <property type="entry name" value="LysM"/>
    <property type="match status" value="2"/>
</dbReference>